<reference evidence="8 9" key="1">
    <citation type="submission" date="2021-06" db="EMBL/GenBank/DDBJ databases">
        <authorList>
            <person name="Sun Q."/>
            <person name="Li D."/>
        </authorList>
    </citation>
    <scope>NUCLEOTIDE SEQUENCE [LARGE SCALE GENOMIC DNA]</scope>
    <source>
        <strain evidence="8 9">MSJ-11</strain>
    </source>
</reference>
<dbReference type="Proteomes" id="UP000726170">
    <property type="component" value="Unassembled WGS sequence"/>
</dbReference>
<evidence type="ECO:0000313" key="9">
    <source>
        <dbReference type="Proteomes" id="UP000726170"/>
    </source>
</evidence>
<evidence type="ECO:0000256" key="3">
    <source>
        <dbReference type="ARBA" id="ARBA00022827"/>
    </source>
</evidence>
<evidence type="ECO:0000256" key="1">
    <source>
        <dbReference type="ARBA" id="ARBA00001974"/>
    </source>
</evidence>
<feature type="domain" description="FAD/NAD(P)-binding" evidence="7">
    <location>
        <begin position="4"/>
        <end position="293"/>
    </location>
</feature>
<accession>A0ABS6EFP0</accession>
<keyword evidence="3" id="KW-0274">FAD</keyword>
<dbReference type="InterPro" id="IPR004099">
    <property type="entry name" value="Pyr_nucl-diS_OxRdtase_dimer"/>
</dbReference>
<protein>
    <submittedName>
        <fullName evidence="8">FAD-dependent oxidoreductase</fullName>
    </submittedName>
</protein>
<keyword evidence="5" id="KW-0676">Redox-active center</keyword>
<evidence type="ECO:0000256" key="2">
    <source>
        <dbReference type="ARBA" id="ARBA00022630"/>
    </source>
</evidence>
<sequence>MSKRIVIIGGVAGGTTAATQARRNDRDAEIIIYDRDKDISYSGCSLPYYIGKIVNTRREIVPRDSKYFKEKFNVDVKILHEVTYIDSKNKKVKVKNLSTGEEFEDHYDKLVIATGASPFIPNKEWMDKDNVFVLRNVESADRIKKYIEEKNPKKALIVGTGFIGMELCENLTEIGIDVTMVELKDQVMPTLDRDMANRIEEYIKEKGVTIYTGEEVKSLLGEKSAKKAVTDKRVIDADMVILSIGIRANVDLALNAGVNIGKTKAIRVNEKMETNLEDIYAAGDCAEIYSLIHEDYVYRPLGTTANKMGRIAGKNATGEDLSYEGILSTGIFKIFDKTVAFLGMNQREAEALGKKVDIHYVKTYNKPPFMSGASIMYIKIMVEKESEKILGIQIFGGEGVDKTIDTYVAAITFGARKRDLALIDLSYSPPYSTVNSPVIQSGVIMEGSLES</sequence>
<evidence type="ECO:0000313" key="8">
    <source>
        <dbReference type="EMBL" id="MBU5484005.1"/>
    </source>
</evidence>
<comment type="cofactor">
    <cofactor evidence="1">
        <name>FAD</name>
        <dbReference type="ChEBI" id="CHEBI:57692"/>
    </cofactor>
</comment>
<dbReference type="PANTHER" id="PTHR43429:SF1">
    <property type="entry name" value="NAD(P)H SULFUR OXIDOREDUCTASE (COA-DEPENDENT)"/>
    <property type="match status" value="1"/>
</dbReference>
<dbReference type="InterPro" id="IPR023753">
    <property type="entry name" value="FAD/NAD-binding_dom"/>
</dbReference>
<dbReference type="InterPro" id="IPR050260">
    <property type="entry name" value="FAD-bd_OxRdtase"/>
</dbReference>
<evidence type="ECO:0000256" key="5">
    <source>
        <dbReference type="ARBA" id="ARBA00023284"/>
    </source>
</evidence>
<proteinExistence type="predicted"/>
<evidence type="ECO:0000259" key="7">
    <source>
        <dbReference type="Pfam" id="PF07992"/>
    </source>
</evidence>
<keyword evidence="2" id="KW-0285">Flavoprotein</keyword>
<keyword evidence="9" id="KW-1185">Reference proteome</keyword>
<evidence type="ECO:0000256" key="4">
    <source>
        <dbReference type="ARBA" id="ARBA00023002"/>
    </source>
</evidence>
<dbReference type="PANTHER" id="PTHR43429">
    <property type="entry name" value="PYRIDINE NUCLEOTIDE-DISULFIDE OXIDOREDUCTASE DOMAIN-CONTAINING"/>
    <property type="match status" value="1"/>
</dbReference>
<comment type="caution">
    <text evidence="8">The sequence shown here is derived from an EMBL/GenBank/DDBJ whole genome shotgun (WGS) entry which is preliminary data.</text>
</comment>
<name>A0ABS6EFP0_9CLOT</name>
<dbReference type="RefSeq" id="WP_216438502.1">
    <property type="nucleotide sequence ID" value="NZ_JAHLQF010000002.1"/>
</dbReference>
<dbReference type="Pfam" id="PF02852">
    <property type="entry name" value="Pyr_redox_dim"/>
    <property type="match status" value="1"/>
</dbReference>
<organism evidence="8 9">
    <name type="scientific">Clostridium mobile</name>
    <dbReference type="NCBI Taxonomy" id="2841512"/>
    <lineage>
        <taxon>Bacteria</taxon>
        <taxon>Bacillati</taxon>
        <taxon>Bacillota</taxon>
        <taxon>Clostridia</taxon>
        <taxon>Eubacteriales</taxon>
        <taxon>Clostridiaceae</taxon>
        <taxon>Clostridium</taxon>
    </lineage>
</organism>
<feature type="domain" description="Pyridine nucleotide-disulphide oxidoreductase dimerisation" evidence="6">
    <location>
        <begin position="334"/>
        <end position="432"/>
    </location>
</feature>
<evidence type="ECO:0000259" key="6">
    <source>
        <dbReference type="Pfam" id="PF02852"/>
    </source>
</evidence>
<dbReference type="EMBL" id="JAHLQF010000002">
    <property type="protein sequence ID" value="MBU5484005.1"/>
    <property type="molecule type" value="Genomic_DNA"/>
</dbReference>
<dbReference type="Pfam" id="PF07992">
    <property type="entry name" value="Pyr_redox_2"/>
    <property type="match status" value="1"/>
</dbReference>
<keyword evidence="4" id="KW-0560">Oxidoreductase</keyword>
<gene>
    <name evidence="8" type="ORF">KQI86_06655</name>
</gene>